<organism evidence="2 3">
    <name type="scientific">Megalops atlanticus</name>
    <name type="common">Tarpon</name>
    <name type="synonym">Clupea gigantea</name>
    <dbReference type="NCBI Taxonomy" id="7932"/>
    <lineage>
        <taxon>Eukaryota</taxon>
        <taxon>Metazoa</taxon>
        <taxon>Chordata</taxon>
        <taxon>Craniata</taxon>
        <taxon>Vertebrata</taxon>
        <taxon>Euteleostomi</taxon>
        <taxon>Actinopterygii</taxon>
        <taxon>Neopterygii</taxon>
        <taxon>Teleostei</taxon>
        <taxon>Elopiformes</taxon>
        <taxon>Megalopidae</taxon>
        <taxon>Megalops</taxon>
    </lineage>
</organism>
<name>A0A9D3PKA0_MEGAT</name>
<keyword evidence="3" id="KW-1185">Reference proteome</keyword>
<dbReference type="EMBL" id="JAFDVH010000019">
    <property type="protein sequence ID" value="KAG7459765.1"/>
    <property type="molecule type" value="Genomic_DNA"/>
</dbReference>
<proteinExistence type="predicted"/>
<dbReference type="AlphaFoldDB" id="A0A9D3PKA0"/>
<gene>
    <name evidence="2" type="ORF">MATL_G00214210</name>
</gene>
<dbReference type="Proteomes" id="UP001046870">
    <property type="component" value="Chromosome 19"/>
</dbReference>
<sequence>MPNSVWAPTPPCRVSSTASRTSSSCSRAKETTTRASAVGSTRSSGPTRTPRKSPRALKTCPPAHCQPSQHAACMRSMLMLRASPSHSETQTCLPVNDCSIDLRLLLYRMELFFYWI</sequence>
<evidence type="ECO:0000256" key="1">
    <source>
        <dbReference type="SAM" id="MobiDB-lite"/>
    </source>
</evidence>
<evidence type="ECO:0000313" key="2">
    <source>
        <dbReference type="EMBL" id="KAG7459765.1"/>
    </source>
</evidence>
<reference evidence="2" key="1">
    <citation type="submission" date="2021-01" db="EMBL/GenBank/DDBJ databases">
        <authorList>
            <person name="Zahm M."/>
            <person name="Roques C."/>
            <person name="Cabau C."/>
            <person name="Klopp C."/>
            <person name="Donnadieu C."/>
            <person name="Jouanno E."/>
            <person name="Lampietro C."/>
            <person name="Louis A."/>
            <person name="Herpin A."/>
            <person name="Echchiki A."/>
            <person name="Berthelot C."/>
            <person name="Parey E."/>
            <person name="Roest-Crollius H."/>
            <person name="Braasch I."/>
            <person name="Postlethwait J."/>
            <person name="Bobe J."/>
            <person name="Montfort J."/>
            <person name="Bouchez O."/>
            <person name="Begum T."/>
            <person name="Mejri S."/>
            <person name="Adams A."/>
            <person name="Chen W.-J."/>
            <person name="Guiguen Y."/>
        </authorList>
    </citation>
    <scope>NUCLEOTIDE SEQUENCE</scope>
    <source>
        <strain evidence="2">YG-15Mar2019-1</strain>
        <tissue evidence="2">Brain</tissue>
    </source>
</reference>
<accession>A0A9D3PKA0</accession>
<feature type="compositionally biased region" description="Low complexity" evidence="1">
    <location>
        <begin position="15"/>
        <end position="26"/>
    </location>
</feature>
<protein>
    <submittedName>
        <fullName evidence="2">Uncharacterized protein</fullName>
    </submittedName>
</protein>
<feature type="compositionally biased region" description="Polar residues" evidence="1">
    <location>
        <begin position="33"/>
        <end position="47"/>
    </location>
</feature>
<evidence type="ECO:0000313" key="3">
    <source>
        <dbReference type="Proteomes" id="UP001046870"/>
    </source>
</evidence>
<feature type="region of interest" description="Disordered" evidence="1">
    <location>
        <begin position="1"/>
        <end position="63"/>
    </location>
</feature>
<comment type="caution">
    <text evidence="2">The sequence shown here is derived from an EMBL/GenBank/DDBJ whole genome shotgun (WGS) entry which is preliminary data.</text>
</comment>